<protein>
    <submittedName>
        <fullName evidence="1">Uncharacterized protein</fullName>
    </submittedName>
</protein>
<organism evidence="1 2">
    <name type="scientific">Paramarasmius palmivorus</name>
    <dbReference type="NCBI Taxonomy" id="297713"/>
    <lineage>
        <taxon>Eukaryota</taxon>
        <taxon>Fungi</taxon>
        <taxon>Dikarya</taxon>
        <taxon>Basidiomycota</taxon>
        <taxon>Agaricomycotina</taxon>
        <taxon>Agaricomycetes</taxon>
        <taxon>Agaricomycetidae</taxon>
        <taxon>Agaricales</taxon>
        <taxon>Marasmiineae</taxon>
        <taxon>Marasmiaceae</taxon>
        <taxon>Paramarasmius</taxon>
    </lineage>
</organism>
<gene>
    <name evidence="1" type="ORF">VNI00_004478</name>
</gene>
<dbReference type="AlphaFoldDB" id="A0AAW0DKF4"/>
<accession>A0AAW0DKF4</accession>
<sequence length="257" mass="30023">MDDLEYLKEHRLLERLPESHELRVALGQLHTEALRLKTDMYVFKDGPGRQMSFCNNFKASFYCTSNRSRSENDQNNLSVSITRGEAQQSGLQTVYTSDWGRHKKYCGIFPDISQGCSPPPSYFDGYFIQSQTSKRLQAQPVLEMIMGQLRLRNIGRKSLKEPLVTPSRETKVLVIVCDYQKWPVEFSAYTYEDELRNICVGHEGICYLKDRMKTLRRTVEVKSDFLVSVRLPPYSPCERRWVWSVRLYLETMSMKSM</sequence>
<evidence type="ECO:0000313" key="1">
    <source>
        <dbReference type="EMBL" id="KAK7051504.1"/>
    </source>
</evidence>
<keyword evidence="2" id="KW-1185">Reference proteome</keyword>
<evidence type="ECO:0000313" key="2">
    <source>
        <dbReference type="Proteomes" id="UP001383192"/>
    </source>
</evidence>
<comment type="caution">
    <text evidence="1">The sequence shown here is derived from an EMBL/GenBank/DDBJ whole genome shotgun (WGS) entry which is preliminary data.</text>
</comment>
<dbReference type="EMBL" id="JAYKXP010000012">
    <property type="protein sequence ID" value="KAK7051504.1"/>
    <property type="molecule type" value="Genomic_DNA"/>
</dbReference>
<name>A0AAW0DKF4_9AGAR</name>
<dbReference type="Proteomes" id="UP001383192">
    <property type="component" value="Unassembled WGS sequence"/>
</dbReference>
<reference evidence="1 2" key="1">
    <citation type="submission" date="2024-01" db="EMBL/GenBank/DDBJ databases">
        <title>A draft genome for a cacao thread blight-causing isolate of Paramarasmius palmivorus.</title>
        <authorList>
            <person name="Baruah I.K."/>
            <person name="Bukari Y."/>
            <person name="Amoako-Attah I."/>
            <person name="Meinhardt L.W."/>
            <person name="Bailey B.A."/>
            <person name="Cohen S.P."/>
        </authorList>
    </citation>
    <scope>NUCLEOTIDE SEQUENCE [LARGE SCALE GENOMIC DNA]</scope>
    <source>
        <strain evidence="1 2">GH-12</strain>
    </source>
</reference>
<proteinExistence type="predicted"/>